<keyword evidence="2" id="KW-1185">Reference proteome</keyword>
<comment type="caution">
    <text evidence="1">The sequence shown here is derived from an EMBL/GenBank/DDBJ whole genome shotgun (WGS) entry which is preliminary data.</text>
</comment>
<evidence type="ECO:0000313" key="1">
    <source>
        <dbReference type="EMBL" id="KAK6764596.1"/>
    </source>
</evidence>
<organism evidence="1 2">
    <name type="scientific">Necator americanus</name>
    <name type="common">Human hookworm</name>
    <dbReference type="NCBI Taxonomy" id="51031"/>
    <lineage>
        <taxon>Eukaryota</taxon>
        <taxon>Metazoa</taxon>
        <taxon>Ecdysozoa</taxon>
        <taxon>Nematoda</taxon>
        <taxon>Chromadorea</taxon>
        <taxon>Rhabditida</taxon>
        <taxon>Rhabditina</taxon>
        <taxon>Rhabditomorpha</taxon>
        <taxon>Strongyloidea</taxon>
        <taxon>Ancylostomatidae</taxon>
        <taxon>Bunostominae</taxon>
        <taxon>Necator</taxon>
    </lineage>
</organism>
<accession>A0ABR1ERR8</accession>
<dbReference type="Proteomes" id="UP001303046">
    <property type="component" value="Unassembled WGS sequence"/>
</dbReference>
<proteinExistence type="predicted"/>
<gene>
    <name evidence="1" type="primary">Necator_chrX.g24954</name>
    <name evidence="1" type="ORF">RB195_024789</name>
</gene>
<name>A0ABR1ERR8_NECAM</name>
<reference evidence="1 2" key="1">
    <citation type="submission" date="2023-08" db="EMBL/GenBank/DDBJ databases">
        <title>A Necator americanus chromosomal reference genome.</title>
        <authorList>
            <person name="Ilik V."/>
            <person name="Petrzelkova K.J."/>
            <person name="Pardy F."/>
            <person name="Fuh T."/>
            <person name="Niatou-Singa F.S."/>
            <person name="Gouil Q."/>
            <person name="Baker L."/>
            <person name="Ritchie M.E."/>
            <person name="Jex A.R."/>
            <person name="Gazzola D."/>
            <person name="Li H."/>
            <person name="Toshio Fujiwara R."/>
            <person name="Zhan B."/>
            <person name="Aroian R.V."/>
            <person name="Pafco B."/>
            <person name="Schwarz E.M."/>
        </authorList>
    </citation>
    <scope>NUCLEOTIDE SEQUENCE [LARGE SCALE GENOMIC DNA]</scope>
    <source>
        <strain evidence="1 2">Aroian</strain>
        <tissue evidence="1">Whole animal</tissue>
    </source>
</reference>
<evidence type="ECO:0000313" key="2">
    <source>
        <dbReference type="Proteomes" id="UP001303046"/>
    </source>
</evidence>
<dbReference type="EMBL" id="JAVFWL010000006">
    <property type="protein sequence ID" value="KAK6764596.1"/>
    <property type="molecule type" value="Genomic_DNA"/>
</dbReference>
<sequence length="177" mass="19993">MDNNDDGCERLVEHLRDCTKKSQSSRTTKRRLPPETLELVRQRGAARAAGNQELTSELTTLCREAIGRILKGRRAQVLAEAAEAGKSIRYARRNFANRKTKMTALQNKKGTTIVSRRGIEKVIYDLYSNLFDSHVHLSPHHRRENGHVIREVLPSEVRHGIISVGNRAAPGPDRIRP</sequence>
<protein>
    <submittedName>
        <fullName evidence="1">Uncharacterized protein</fullName>
    </submittedName>
</protein>